<dbReference type="OrthoDB" id="9791689at2"/>
<accession>A0A1H9BNK8</accession>
<dbReference type="PANTHER" id="PTHR43476">
    <property type="entry name" value="3-(3-HYDROXY-PHENYL)PROPIONATE/3-HYDROXYCINNAMIC ACID HYDROXYLASE"/>
    <property type="match status" value="1"/>
</dbReference>
<dbReference type="GO" id="GO:0071949">
    <property type="term" value="F:FAD binding"/>
    <property type="evidence" value="ECO:0007669"/>
    <property type="project" value="InterPro"/>
</dbReference>
<dbReference type="PANTHER" id="PTHR43476:SF5">
    <property type="entry name" value="FAD-DEPENDENT MONOOXYGENASE"/>
    <property type="match status" value="1"/>
</dbReference>
<dbReference type="SUPFAM" id="SSF51905">
    <property type="entry name" value="FAD/NAD(P)-binding domain"/>
    <property type="match status" value="1"/>
</dbReference>
<dbReference type="InterPro" id="IPR036188">
    <property type="entry name" value="FAD/NAD-bd_sf"/>
</dbReference>
<evidence type="ECO:0000256" key="1">
    <source>
        <dbReference type="ARBA" id="ARBA00023002"/>
    </source>
</evidence>
<dbReference type="RefSeq" id="WP_090062900.1">
    <property type="nucleotide sequence ID" value="NZ_FOFT01000001.1"/>
</dbReference>
<evidence type="ECO:0000259" key="2">
    <source>
        <dbReference type="Pfam" id="PF01494"/>
    </source>
</evidence>
<dbReference type="InterPro" id="IPR050631">
    <property type="entry name" value="PheA/TfdB_FAD_monoxygenase"/>
</dbReference>
<keyword evidence="4" id="KW-1185">Reference proteome</keyword>
<dbReference type="GO" id="GO:0016491">
    <property type="term" value="F:oxidoreductase activity"/>
    <property type="evidence" value="ECO:0007669"/>
    <property type="project" value="UniProtKB-KW"/>
</dbReference>
<gene>
    <name evidence="3" type="ORF">SAMN05216195_101537</name>
</gene>
<dbReference type="Gene3D" id="3.50.50.60">
    <property type="entry name" value="FAD/NAD(P)-binding domain"/>
    <property type="match status" value="2"/>
</dbReference>
<dbReference type="PRINTS" id="PR00420">
    <property type="entry name" value="RNGMNOXGNASE"/>
</dbReference>
<reference evidence="4" key="1">
    <citation type="submission" date="2016-10" db="EMBL/GenBank/DDBJ databases">
        <authorList>
            <person name="Varghese N."/>
            <person name="Submissions S."/>
        </authorList>
    </citation>
    <scope>NUCLEOTIDE SEQUENCE [LARGE SCALE GENOMIC DNA]</scope>
    <source>
        <strain evidence="4">CGMCC 4.578</strain>
    </source>
</reference>
<dbReference type="Proteomes" id="UP000199028">
    <property type="component" value="Unassembled WGS sequence"/>
</dbReference>
<dbReference type="EMBL" id="FOFT01000001">
    <property type="protein sequence ID" value="SEP90532.1"/>
    <property type="molecule type" value="Genomic_DNA"/>
</dbReference>
<name>A0A1H9BNK8_9PSEU</name>
<organism evidence="3 4">
    <name type="scientific">Lentzea flaviverrucosa</name>
    <dbReference type="NCBI Taxonomy" id="200379"/>
    <lineage>
        <taxon>Bacteria</taxon>
        <taxon>Bacillati</taxon>
        <taxon>Actinomycetota</taxon>
        <taxon>Actinomycetes</taxon>
        <taxon>Pseudonocardiales</taxon>
        <taxon>Pseudonocardiaceae</taxon>
        <taxon>Lentzea</taxon>
    </lineage>
</organism>
<proteinExistence type="predicted"/>
<keyword evidence="1" id="KW-0560">Oxidoreductase</keyword>
<dbReference type="AlphaFoldDB" id="A0A1H9BNK8"/>
<dbReference type="InterPro" id="IPR002938">
    <property type="entry name" value="FAD-bd"/>
</dbReference>
<sequence>MAEKTTVCIAGGGPAGAVLGLLLARSGVDVVVLEKHADFHRDFRGDTVHPATLQILDELGLVEKFHALPHQKVSTIGVVQQGKRIDIADFRRLKVRYPYMAFVPQWDFLDLITAEAKRYPGFRLLMNTEALGVVRDEDGRVAGLRVRGPEGERQIRSTLVVAADGRHSVIRRDAGFVPTLIGRSLDVIFFRISRRDTDPDEGICVRIGNGKIFGATDRRTYWQMSYETSTGGMEKVRVEGLDKFRADLCELVPFLADRAHEVFSLDQLSPLEARIDRLERWHEPGLLFIGDAAHAMSPVAGFGVNLAVQDAVATSNILTAELLRAQEGRIFDDDLLARVRRRRKRAVALSQGLQRATQKFGIDAALDGSGAPPAPKVFEKLGVAQWLMSRVIGLGFRPEHVRTQEKAPEGTVR</sequence>
<protein>
    <submittedName>
        <fullName evidence="3">2-polyprenyl-6-methoxyphenol hydroxylase</fullName>
    </submittedName>
</protein>
<feature type="domain" description="FAD-binding" evidence="2">
    <location>
        <begin position="4"/>
        <end position="327"/>
    </location>
</feature>
<evidence type="ECO:0000313" key="3">
    <source>
        <dbReference type="EMBL" id="SEP90532.1"/>
    </source>
</evidence>
<evidence type="ECO:0000313" key="4">
    <source>
        <dbReference type="Proteomes" id="UP000199028"/>
    </source>
</evidence>
<dbReference type="Pfam" id="PF01494">
    <property type="entry name" value="FAD_binding_3"/>
    <property type="match status" value="1"/>
</dbReference>